<proteinExistence type="predicted"/>
<evidence type="ECO:0000256" key="1">
    <source>
        <dbReference type="SAM" id="Phobius"/>
    </source>
</evidence>
<feature type="transmembrane region" description="Helical" evidence="1">
    <location>
        <begin position="71"/>
        <end position="92"/>
    </location>
</feature>
<sequence length="174" mass="19350">MKLMIKKYATPLITGLFLVSAISGTALFFHWMPGMFHSMHVWLSMVLLLPFVLHMWRNWSQFMLYFRTPSMLVACGLSLAAAIAFVLTTGHAGGNPARQLFPLLTHAPLNTLAPVLHTDPDALAERLGHEGCTVHSPDETLEQIATDCGQKSNDLLLRLLPRHGDHGDHGDHRH</sequence>
<accession>A0ABX2AD94</accession>
<dbReference type="RefSeq" id="WP_172156336.1">
    <property type="nucleotide sequence ID" value="NZ_JABJWC010000012.1"/>
</dbReference>
<keyword evidence="3" id="KW-1185">Reference proteome</keyword>
<keyword evidence="1" id="KW-0472">Membrane</keyword>
<evidence type="ECO:0008006" key="4">
    <source>
        <dbReference type="Google" id="ProtNLM"/>
    </source>
</evidence>
<evidence type="ECO:0000313" key="3">
    <source>
        <dbReference type="Proteomes" id="UP000623090"/>
    </source>
</evidence>
<comment type="caution">
    <text evidence="2">The sequence shown here is derived from an EMBL/GenBank/DDBJ whole genome shotgun (WGS) entry which is preliminary data.</text>
</comment>
<feature type="transmembrane region" description="Helical" evidence="1">
    <location>
        <begin position="39"/>
        <end position="59"/>
    </location>
</feature>
<evidence type="ECO:0000313" key="2">
    <source>
        <dbReference type="EMBL" id="NPC66106.1"/>
    </source>
</evidence>
<dbReference type="EMBL" id="JABJWC010000012">
    <property type="protein sequence ID" value="NPC66106.1"/>
    <property type="molecule type" value="Genomic_DNA"/>
</dbReference>
<name>A0ABX2AD94_9PROT</name>
<keyword evidence="1" id="KW-1133">Transmembrane helix</keyword>
<keyword evidence="1" id="KW-0812">Transmembrane</keyword>
<feature type="transmembrane region" description="Helical" evidence="1">
    <location>
        <begin position="12"/>
        <end position="33"/>
    </location>
</feature>
<reference evidence="2 3" key="1">
    <citation type="journal article" date="2020" name="Microorganisms">
        <title>Description of Komagataeibacter melaceti sp. nov. and Komagataeibacter melomenusus sp. nov. Isolated from Apple Cider Vinegar.</title>
        <authorList>
            <person name="Maric L."/>
            <person name="Cleenwerck I."/>
            <person name="Accetto T."/>
            <person name="Vandamme P."/>
            <person name="Trcek J."/>
        </authorList>
    </citation>
    <scope>NUCLEOTIDE SEQUENCE [LARGE SCALE GENOMIC DNA]</scope>
    <source>
        <strain evidence="2 3">AV436</strain>
    </source>
</reference>
<dbReference type="Proteomes" id="UP000623090">
    <property type="component" value="Unassembled WGS sequence"/>
</dbReference>
<protein>
    <recommendedName>
        <fullName evidence="4">DUF4405 domain-containing protein</fullName>
    </recommendedName>
</protein>
<gene>
    <name evidence="2" type="ORF">HNW77_06820</name>
</gene>
<organism evidence="2 3">
    <name type="scientific">Komagataeibacter melomenusus</name>
    <dbReference type="NCBI Taxonomy" id="2766578"/>
    <lineage>
        <taxon>Bacteria</taxon>
        <taxon>Pseudomonadati</taxon>
        <taxon>Pseudomonadota</taxon>
        <taxon>Alphaproteobacteria</taxon>
        <taxon>Acetobacterales</taxon>
        <taxon>Acetobacteraceae</taxon>
        <taxon>Komagataeibacter</taxon>
    </lineage>
</organism>